<proteinExistence type="predicted"/>
<feature type="transmembrane region" description="Helical" evidence="1">
    <location>
        <begin position="6"/>
        <end position="23"/>
    </location>
</feature>
<dbReference type="AlphaFoldDB" id="A0AAE3ASJ2"/>
<dbReference type="RefSeq" id="WP_308451215.1">
    <property type="nucleotide sequence ID" value="NZ_JAJEPU010000016.1"/>
</dbReference>
<keyword evidence="1" id="KW-0812">Transmembrane</keyword>
<dbReference type="Pfam" id="PF10066">
    <property type="entry name" value="DUF2304"/>
    <property type="match status" value="1"/>
</dbReference>
<evidence type="ECO:0000313" key="2">
    <source>
        <dbReference type="EMBL" id="MCC2164607.1"/>
    </source>
</evidence>
<keyword evidence="3" id="KW-1185">Reference proteome</keyword>
<organism evidence="2 3">
    <name type="scientific">Brotaphodocola catenula</name>
    <dbReference type="NCBI Taxonomy" id="2885361"/>
    <lineage>
        <taxon>Bacteria</taxon>
        <taxon>Bacillati</taxon>
        <taxon>Bacillota</taxon>
        <taxon>Clostridia</taxon>
        <taxon>Lachnospirales</taxon>
        <taxon>Lachnospiraceae</taxon>
        <taxon>Brotaphodocola</taxon>
    </lineage>
</organism>
<protein>
    <submittedName>
        <fullName evidence="2">DUF2304 domain-containing protein</fullName>
    </submittedName>
</protein>
<dbReference type="Proteomes" id="UP001198962">
    <property type="component" value="Unassembled WGS sequence"/>
</dbReference>
<feature type="transmembrane region" description="Helical" evidence="1">
    <location>
        <begin position="63"/>
        <end position="85"/>
    </location>
</feature>
<keyword evidence="1" id="KW-0472">Membrane</keyword>
<dbReference type="InterPro" id="IPR019277">
    <property type="entry name" value="DUF2304"/>
</dbReference>
<accession>A0AAE3ASJ2</accession>
<gene>
    <name evidence="2" type="ORF">LKD32_06890</name>
</gene>
<sequence>MMTTTLRVLLILASLGTFALMMHKIRRSKVQIESSIFWIVLALVLVVYSVFPPVADFCARLLGIYATTNFLFVLAIFVLIVKVFYMTIHISQLETRVKELVQQMALEEKFHEEEKLHEEEH</sequence>
<evidence type="ECO:0000256" key="1">
    <source>
        <dbReference type="SAM" id="Phobius"/>
    </source>
</evidence>
<comment type="caution">
    <text evidence="2">The sequence shown here is derived from an EMBL/GenBank/DDBJ whole genome shotgun (WGS) entry which is preliminary data.</text>
</comment>
<dbReference type="EMBL" id="JAJEPU010000016">
    <property type="protein sequence ID" value="MCC2164607.1"/>
    <property type="molecule type" value="Genomic_DNA"/>
</dbReference>
<feature type="transmembrane region" description="Helical" evidence="1">
    <location>
        <begin position="35"/>
        <end position="51"/>
    </location>
</feature>
<evidence type="ECO:0000313" key="3">
    <source>
        <dbReference type="Proteomes" id="UP001198962"/>
    </source>
</evidence>
<name>A0AAE3ASJ2_9FIRM</name>
<reference evidence="2" key="1">
    <citation type="submission" date="2021-10" db="EMBL/GenBank/DDBJ databases">
        <title>Anaerobic single-cell dispensing facilitates the cultivation of human gut bacteria.</title>
        <authorList>
            <person name="Afrizal A."/>
        </authorList>
    </citation>
    <scope>NUCLEOTIDE SEQUENCE</scope>
    <source>
        <strain evidence="2">CLA-AA-H274</strain>
    </source>
</reference>
<keyword evidence="1" id="KW-1133">Transmembrane helix</keyword>